<dbReference type="PANTHER" id="PTHR30565:SF9">
    <property type="entry name" value="PROTEIN YCIF"/>
    <property type="match status" value="1"/>
</dbReference>
<name>A0A3S4V087_9FLAO</name>
<dbReference type="EMBL" id="JPEP01000002">
    <property type="protein sequence ID" value="KEY18572.1"/>
    <property type="molecule type" value="Genomic_DNA"/>
</dbReference>
<evidence type="ECO:0000313" key="3">
    <source>
        <dbReference type="Proteomes" id="UP000028349"/>
    </source>
</evidence>
<organism evidence="2 4">
    <name type="scientific">Kaistella antarctica</name>
    <dbReference type="NCBI Taxonomy" id="266748"/>
    <lineage>
        <taxon>Bacteria</taxon>
        <taxon>Pseudomonadati</taxon>
        <taxon>Bacteroidota</taxon>
        <taxon>Flavobacteriia</taxon>
        <taxon>Flavobacteriales</taxon>
        <taxon>Weeksellaceae</taxon>
        <taxon>Chryseobacterium group</taxon>
        <taxon>Kaistella</taxon>
    </lineage>
</organism>
<dbReference type="Proteomes" id="UP000028349">
    <property type="component" value="Unassembled WGS sequence"/>
</dbReference>
<proteinExistence type="predicted"/>
<dbReference type="SUPFAM" id="SSF47240">
    <property type="entry name" value="Ferritin-like"/>
    <property type="match status" value="1"/>
</dbReference>
<dbReference type="InterPro" id="IPR012347">
    <property type="entry name" value="Ferritin-like"/>
</dbReference>
<dbReference type="KEGG" id="cant:NCTC13489_02744"/>
<evidence type="ECO:0000313" key="1">
    <source>
        <dbReference type="EMBL" id="KEY18572.1"/>
    </source>
</evidence>
<dbReference type="InterPro" id="IPR010287">
    <property type="entry name" value="DUF892_YciF-like"/>
</dbReference>
<dbReference type="Gene3D" id="1.20.1260.10">
    <property type="match status" value="1"/>
</dbReference>
<dbReference type="InterPro" id="IPR047114">
    <property type="entry name" value="YciF"/>
</dbReference>
<accession>A0A3S4V087</accession>
<dbReference type="STRING" id="266748.HY04_08690"/>
<sequence>MKNLDKNSQPLPNITSPHSASESMLEDFFIHSLQEMYYVENSISEEFALIKDEISSAKLKDILKTHYAIHLRHKDRLVKIFELRDELIENKKSEIFDALISEGKRHLAIFPNDIVNWEIALILVSQKLSHYKIASYGGLAHVAIKLNYYKAATLLAISVQEEEEFITNNLNGIFDAFLASHVAGYRN</sequence>
<dbReference type="RefSeq" id="WP_034718955.1">
    <property type="nucleotide sequence ID" value="NZ_FOIX01000001.1"/>
</dbReference>
<dbReference type="EMBL" id="LR134441">
    <property type="protein sequence ID" value="VEI01436.1"/>
    <property type="molecule type" value="Genomic_DNA"/>
</dbReference>
<evidence type="ECO:0000313" key="4">
    <source>
        <dbReference type="Proteomes" id="UP000270036"/>
    </source>
</evidence>
<dbReference type="AlphaFoldDB" id="A0A3S4V087"/>
<dbReference type="PANTHER" id="PTHR30565">
    <property type="entry name" value="PROTEIN YCIF"/>
    <property type="match status" value="1"/>
</dbReference>
<protein>
    <submittedName>
        <fullName evidence="2">Domain of uncharacterized function (DUF892)</fullName>
    </submittedName>
</protein>
<dbReference type="OrthoDB" id="1261244at2"/>
<dbReference type="Pfam" id="PF05974">
    <property type="entry name" value="DUF892"/>
    <property type="match status" value="1"/>
</dbReference>
<gene>
    <name evidence="2" type="primary">yciF_4</name>
    <name evidence="1" type="ORF">HY04_08690</name>
    <name evidence="2" type="ORF">NCTC13489_02744</name>
</gene>
<reference evidence="1 3" key="1">
    <citation type="submission" date="2014-07" db="EMBL/GenBank/DDBJ databases">
        <authorList>
            <person name="Pisani N.G."/>
            <person name="Newman J.D."/>
        </authorList>
    </citation>
    <scope>NUCLEOTIDE SEQUENCE [LARGE SCALE GENOMIC DNA]</scope>
    <source>
        <strain evidence="1 3">LMG 24720</strain>
    </source>
</reference>
<evidence type="ECO:0000313" key="2">
    <source>
        <dbReference type="EMBL" id="VEI01436.1"/>
    </source>
</evidence>
<dbReference type="Proteomes" id="UP000270036">
    <property type="component" value="Chromosome"/>
</dbReference>
<reference evidence="2 4" key="2">
    <citation type="submission" date="2018-12" db="EMBL/GenBank/DDBJ databases">
        <authorList>
            <consortium name="Pathogen Informatics"/>
        </authorList>
    </citation>
    <scope>NUCLEOTIDE SEQUENCE [LARGE SCALE GENOMIC DNA]</scope>
    <source>
        <strain evidence="2 4">NCTC13489</strain>
    </source>
</reference>
<dbReference type="InterPro" id="IPR009078">
    <property type="entry name" value="Ferritin-like_SF"/>
</dbReference>
<keyword evidence="3" id="KW-1185">Reference proteome</keyword>